<dbReference type="CDD" id="cd10150">
    <property type="entry name" value="CobN_like"/>
    <property type="match status" value="1"/>
</dbReference>
<dbReference type="InterPro" id="IPR011953">
    <property type="entry name" value="Cobalto_CobN"/>
</dbReference>
<dbReference type="PANTHER" id="PTHR44119">
    <property type="entry name" value="MAGNESIUM-CHELATASE SUBUNIT CHLH, CHLOROPLASTIC"/>
    <property type="match status" value="1"/>
</dbReference>
<dbReference type="RefSeq" id="WP_168569043.1">
    <property type="nucleotide sequence ID" value="NZ_CP051167.1"/>
</dbReference>
<organism evidence="2 3">
    <name type="scientific">Oxynema aestuarii AP17</name>
    <dbReference type="NCBI Taxonomy" id="2064643"/>
    <lineage>
        <taxon>Bacteria</taxon>
        <taxon>Bacillati</taxon>
        <taxon>Cyanobacteriota</taxon>
        <taxon>Cyanophyceae</taxon>
        <taxon>Oscillatoriophycideae</taxon>
        <taxon>Oscillatoriales</taxon>
        <taxon>Oscillatoriaceae</taxon>
        <taxon>Oxynema</taxon>
        <taxon>Oxynema aestuarii</taxon>
    </lineage>
</organism>
<dbReference type="InterPro" id="IPR003672">
    <property type="entry name" value="CobN/Mg_chltase"/>
</dbReference>
<keyword evidence="3" id="KW-1185">Reference proteome</keyword>
<sequence>MHRLAVTPGGWNPEEEGVVFIDQTPAPLVFLTAADTDIQVLAQAVDRLPSDFPALRVVNLLQLQQHLSIDTYASEVLSQARAIVLRLLGGRAYWSYGLEVLRETARSHDIHLIVLPGDDAEDPELIGHSNVPLPTVNRVWRYLNEGGIENAVNGLKYIADACLHGVYAPPPPVTVPRVGRYSPRGIDGDPESARGTVGILFYRAHYLAGNTAPVDALCRALAERHLKVVPLFVSSLRDRDVRAQVCAAFQPDDGDCVELILNTTGFAIDSDHLQRQTCGLTPNFWQKLDVPVLQAICSSDNRDRWIGGFQGLSPRDMAMNVALPEVDGRIITRAISFKAVQGDNEALETPVVVYEPCGDRVDFVAELGANWVKLRQTPASERKIALILANYPTKDGRLANGVGLDTPASCIAILKALQAAGYRVDRIPETGKELIRRLTEGVTNDPEGRDFRAIAQSVSVQEYRKYFETLPDSVGRGVGDRWGDSELEEGAEIPIAGIQLGNVFVGIQPARGYDRDPSLNYHAPDLEPTHAYLAFYYWLRECFGVEAIAHVGKHGNLEWLPGKSVALSQNCYPEVALGAIPHFYPFIVNDPGEGSQAKRRSHAVILDHLTPPMTRAELYGPMQQLEGAIDEYYEAQSLDPSRLSEIRDRIAALVRREHLDTDLGAIAPTQAKLGQDDGAFAQFLQSADGYLCELKEAQIRDGLHVFGHCPQGRQLRDLAVAIARCPGPDRLGLTRAIARDWDLDVDPLTADLSEAIDPSDLPPFLAKPHVSVGDLVEAIEEFAARCVEQAEVGDRDPNLGTATARELDWIEGFLLPALRQCDREIDQLLRGFDGRYVPSGPSGAPTRGRPDVLPTGRNFYSVDIRAIPTETAWDLGRRAADAAIERYTQDHGDYPKTLGLSVWGTSTMRTGGDDIAEALALLGVRPVWDGMSRRVVDFEILPVRSLGRPRVDVTLRISGFFRDAFPNLIDLFDRAVAAVASLDESEEDNPLAAQVRRETEKWEALGLSEREAIARSRYRVFGSKPGAYGAGLQGSIEDRNWTDDSDLARAYLNWSSYAYTGYGEGHSAPEAFEKRLGQMQIVLHNQDNREHDLLDSDDYYQFQGGLTAAVRSIKGENPVTYFGDHSRSQQPKIRLLREEITRVYRSRVVNPKWIAGVMRHGYKGAFEMAATLDYLFAYDATANCVEDFMYEGIANAYLFDEQVEKFIAEHNPWALRDMAERLLEAHQRGLWQGVEGSVLDRLQAIALHAEAAIESTMI</sequence>
<proteinExistence type="predicted"/>
<evidence type="ECO:0000313" key="3">
    <source>
        <dbReference type="Proteomes" id="UP000500857"/>
    </source>
</evidence>
<dbReference type="EMBL" id="CP051167">
    <property type="protein sequence ID" value="QIZ70888.1"/>
    <property type="molecule type" value="Genomic_DNA"/>
</dbReference>
<dbReference type="AlphaFoldDB" id="A0A6H1TWA3"/>
<accession>A0A6H1TWA3</accession>
<gene>
    <name evidence="2" type="primary">cobN</name>
    <name evidence="2" type="ORF">HCG48_10060</name>
</gene>
<dbReference type="PANTHER" id="PTHR44119:SF4">
    <property type="entry name" value="AEROBIC COBALTOCHELATASE SUBUNIT COBN"/>
    <property type="match status" value="1"/>
</dbReference>
<keyword evidence="2" id="KW-0436">Ligase</keyword>
<name>A0A6H1TWA3_9CYAN</name>
<protein>
    <submittedName>
        <fullName evidence="2">Cobaltochelatase subunit CobN</fullName>
        <ecNumber evidence="2">6.6.1.2</ecNumber>
    </submittedName>
</protein>
<dbReference type="EC" id="6.6.1.2" evidence="2"/>
<dbReference type="GO" id="GO:0009236">
    <property type="term" value="P:cobalamin biosynthetic process"/>
    <property type="evidence" value="ECO:0007669"/>
    <property type="project" value="InterPro"/>
</dbReference>
<dbReference type="Proteomes" id="UP000500857">
    <property type="component" value="Chromosome"/>
</dbReference>
<dbReference type="GO" id="GO:0051116">
    <property type="term" value="F:cobaltochelatase activity"/>
    <property type="evidence" value="ECO:0007669"/>
    <property type="project" value="UniProtKB-EC"/>
</dbReference>
<feature type="domain" description="CobN/magnesium chelatase" evidence="1">
    <location>
        <begin position="140"/>
        <end position="1234"/>
    </location>
</feature>
<evidence type="ECO:0000259" key="1">
    <source>
        <dbReference type="Pfam" id="PF02514"/>
    </source>
</evidence>
<reference evidence="2 3" key="1">
    <citation type="submission" date="2020-04" db="EMBL/GenBank/DDBJ databases">
        <authorList>
            <person name="Basu S."/>
            <person name="Maruthanayagam V."/>
            <person name="Chakraborty S."/>
            <person name="Pramanik A."/>
            <person name="Mukherjee J."/>
            <person name="Brink B."/>
        </authorList>
    </citation>
    <scope>NUCLEOTIDE SEQUENCE [LARGE SCALE GENOMIC DNA]</scope>
    <source>
        <strain evidence="2 3">AP17</strain>
    </source>
</reference>
<dbReference type="KEGG" id="oxy:HCG48_10060"/>
<evidence type="ECO:0000313" key="2">
    <source>
        <dbReference type="EMBL" id="QIZ70888.1"/>
    </source>
</evidence>
<dbReference type="Pfam" id="PF02514">
    <property type="entry name" value="CobN-Mg_chel"/>
    <property type="match status" value="1"/>
</dbReference>
<dbReference type="NCBIfam" id="TIGR02257">
    <property type="entry name" value="cobalto_cobN"/>
    <property type="match status" value="1"/>
</dbReference>